<evidence type="ECO:0000256" key="9">
    <source>
        <dbReference type="SAM" id="Phobius"/>
    </source>
</evidence>
<dbReference type="InterPro" id="IPR026039">
    <property type="entry name" value="YfgM"/>
</dbReference>
<evidence type="ECO:0000256" key="7">
    <source>
        <dbReference type="ARBA" id="ARBA00023186"/>
    </source>
</evidence>
<dbReference type="RefSeq" id="WP_166932732.1">
    <property type="nucleotide sequence ID" value="NZ_BAAADD010000002.1"/>
</dbReference>
<keyword evidence="5 9" id="KW-1133">Transmembrane helix</keyword>
<gene>
    <name evidence="11" type="ORF">GCM10008942_10440</name>
</gene>
<sequence>MSDIFREVEEEVRQERLQKWWKKYGNYVVAGISILVIGVAGWKMWERYDQQQRIKASSQIESAAQMSAAGQADLAAQAYAQIAKKAPTGYALVAQLGQADELLASGRTNDAVALYMQVAEHDKAGLGDVARMRAAWAQGDKLSTEELKTLLAPLNNGTSKWRFMARELLAYRALHDNAVEAAGKEFAALAADKDAPSSLRQRADAMATLIRTSGGKDYGSVPPPPKPAEAQGTAAP</sequence>
<evidence type="ECO:0000256" key="8">
    <source>
        <dbReference type="SAM" id="MobiDB-lite"/>
    </source>
</evidence>
<evidence type="ECO:0000256" key="2">
    <source>
        <dbReference type="ARBA" id="ARBA00004236"/>
    </source>
</evidence>
<keyword evidence="4 9" id="KW-0812">Transmembrane</keyword>
<protein>
    <recommendedName>
        <fullName evidence="10">Ancillary SecYEG translocon subunit/Cell division coordinator CpoB TPR domain-containing protein</fullName>
    </recommendedName>
</protein>
<feature type="domain" description="Ancillary SecYEG translocon subunit/Cell division coordinator CpoB TPR" evidence="10">
    <location>
        <begin position="19"/>
        <end position="146"/>
    </location>
</feature>
<feature type="transmembrane region" description="Helical" evidence="9">
    <location>
        <begin position="24"/>
        <end position="45"/>
    </location>
</feature>
<keyword evidence="3" id="KW-1003">Cell membrane</keyword>
<organism evidence="11 12">
    <name type="scientific">Rhizomicrobium electricum</name>
    <dbReference type="NCBI Taxonomy" id="480070"/>
    <lineage>
        <taxon>Bacteria</taxon>
        <taxon>Pseudomonadati</taxon>
        <taxon>Pseudomonadota</taxon>
        <taxon>Alphaproteobacteria</taxon>
        <taxon>Micropepsales</taxon>
        <taxon>Micropepsaceae</taxon>
        <taxon>Rhizomicrobium</taxon>
    </lineage>
</organism>
<evidence type="ECO:0000256" key="1">
    <source>
        <dbReference type="ARBA" id="ARBA00004167"/>
    </source>
</evidence>
<comment type="subcellular location">
    <subcellularLocation>
        <location evidence="2">Cell membrane</location>
    </subcellularLocation>
    <subcellularLocation>
        <location evidence="1">Membrane</location>
        <topology evidence="1">Single-pass membrane protein</topology>
    </subcellularLocation>
</comment>
<evidence type="ECO:0000313" key="11">
    <source>
        <dbReference type="EMBL" id="GAA0563918.1"/>
    </source>
</evidence>
<feature type="region of interest" description="Disordered" evidence="8">
    <location>
        <begin position="213"/>
        <end position="236"/>
    </location>
</feature>
<accession>A0ABP3PDN1</accession>
<dbReference type="PANTHER" id="PTHR38035">
    <property type="entry name" value="UPF0070 PROTEIN YFGM"/>
    <property type="match status" value="1"/>
</dbReference>
<proteinExistence type="predicted"/>
<dbReference type="EMBL" id="BAAADD010000002">
    <property type="protein sequence ID" value="GAA0563918.1"/>
    <property type="molecule type" value="Genomic_DNA"/>
</dbReference>
<evidence type="ECO:0000256" key="5">
    <source>
        <dbReference type="ARBA" id="ARBA00022989"/>
    </source>
</evidence>
<name>A0ABP3PDN1_9PROT</name>
<evidence type="ECO:0000313" key="12">
    <source>
        <dbReference type="Proteomes" id="UP001499951"/>
    </source>
</evidence>
<dbReference type="PANTHER" id="PTHR38035:SF1">
    <property type="entry name" value="ANCILLARY SECYEG TRANSLOCON SUBUNIT"/>
    <property type="match status" value="1"/>
</dbReference>
<evidence type="ECO:0000259" key="10">
    <source>
        <dbReference type="Pfam" id="PF09976"/>
    </source>
</evidence>
<dbReference type="Proteomes" id="UP001499951">
    <property type="component" value="Unassembled WGS sequence"/>
</dbReference>
<evidence type="ECO:0000256" key="3">
    <source>
        <dbReference type="ARBA" id="ARBA00022475"/>
    </source>
</evidence>
<evidence type="ECO:0000256" key="6">
    <source>
        <dbReference type="ARBA" id="ARBA00023136"/>
    </source>
</evidence>
<keyword evidence="12" id="KW-1185">Reference proteome</keyword>
<evidence type="ECO:0000256" key="4">
    <source>
        <dbReference type="ARBA" id="ARBA00022692"/>
    </source>
</evidence>
<comment type="caution">
    <text evidence="11">The sequence shown here is derived from an EMBL/GenBank/DDBJ whole genome shotgun (WGS) entry which is preliminary data.</text>
</comment>
<keyword evidence="6 9" id="KW-0472">Membrane</keyword>
<dbReference type="Pfam" id="PF09976">
    <property type="entry name" value="TPR_21"/>
    <property type="match status" value="1"/>
</dbReference>
<dbReference type="InterPro" id="IPR018704">
    <property type="entry name" value="SecYEG/CpoB_TPR"/>
</dbReference>
<reference evidence="12" key="1">
    <citation type="journal article" date="2019" name="Int. J. Syst. Evol. Microbiol.">
        <title>The Global Catalogue of Microorganisms (GCM) 10K type strain sequencing project: providing services to taxonomists for standard genome sequencing and annotation.</title>
        <authorList>
            <consortium name="The Broad Institute Genomics Platform"/>
            <consortium name="The Broad Institute Genome Sequencing Center for Infectious Disease"/>
            <person name="Wu L."/>
            <person name="Ma J."/>
        </authorList>
    </citation>
    <scope>NUCLEOTIDE SEQUENCE [LARGE SCALE GENOMIC DNA]</scope>
    <source>
        <strain evidence="12">JCM 15089</strain>
    </source>
</reference>
<keyword evidence="7" id="KW-0143">Chaperone</keyword>